<feature type="region of interest" description="Disordered" evidence="1">
    <location>
        <begin position="121"/>
        <end position="157"/>
    </location>
</feature>
<dbReference type="EMBL" id="JAYKXP010000153">
    <property type="protein sequence ID" value="KAK7022071.1"/>
    <property type="molecule type" value="Genomic_DNA"/>
</dbReference>
<protein>
    <submittedName>
        <fullName evidence="2">Uncharacterized protein</fullName>
    </submittedName>
</protein>
<organism evidence="2 3">
    <name type="scientific">Paramarasmius palmivorus</name>
    <dbReference type="NCBI Taxonomy" id="297713"/>
    <lineage>
        <taxon>Eukaryota</taxon>
        <taxon>Fungi</taxon>
        <taxon>Dikarya</taxon>
        <taxon>Basidiomycota</taxon>
        <taxon>Agaricomycotina</taxon>
        <taxon>Agaricomycetes</taxon>
        <taxon>Agaricomycetidae</taxon>
        <taxon>Agaricales</taxon>
        <taxon>Marasmiineae</taxon>
        <taxon>Marasmiaceae</taxon>
        <taxon>Paramarasmius</taxon>
    </lineage>
</organism>
<name>A0AAW0B708_9AGAR</name>
<evidence type="ECO:0000256" key="1">
    <source>
        <dbReference type="SAM" id="MobiDB-lite"/>
    </source>
</evidence>
<reference evidence="2 3" key="1">
    <citation type="submission" date="2024-01" db="EMBL/GenBank/DDBJ databases">
        <title>A draft genome for a cacao thread blight-causing isolate of Paramarasmius palmivorus.</title>
        <authorList>
            <person name="Baruah I.K."/>
            <person name="Bukari Y."/>
            <person name="Amoako-Attah I."/>
            <person name="Meinhardt L.W."/>
            <person name="Bailey B.A."/>
            <person name="Cohen S.P."/>
        </authorList>
    </citation>
    <scope>NUCLEOTIDE SEQUENCE [LARGE SCALE GENOMIC DNA]</scope>
    <source>
        <strain evidence="2 3">GH-12</strain>
    </source>
</reference>
<accession>A0AAW0B708</accession>
<proteinExistence type="predicted"/>
<dbReference type="AlphaFoldDB" id="A0AAW0B708"/>
<keyword evidence="3" id="KW-1185">Reference proteome</keyword>
<comment type="caution">
    <text evidence="2">The sequence shown here is derived from an EMBL/GenBank/DDBJ whole genome shotgun (WGS) entry which is preliminary data.</text>
</comment>
<sequence>MMVSGTTNTHHESHSVYYSGITVRAEAERTCVRASFRDNPQPNSQNAERDKALGRAKAKTSRTTLIALLGYTPSTHSVLADDPTSDKGREPSSRVGIPPNKSDDPISIHVYEPALPTLCLPRTTKHGKATGSPAPAKQISRARGVRSLQSKGWLVTP</sequence>
<feature type="region of interest" description="Disordered" evidence="1">
    <location>
        <begin position="75"/>
        <end position="105"/>
    </location>
</feature>
<feature type="region of interest" description="Disordered" evidence="1">
    <location>
        <begin position="36"/>
        <end position="59"/>
    </location>
</feature>
<evidence type="ECO:0000313" key="2">
    <source>
        <dbReference type="EMBL" id="KAK7022071.1"/>
    </source>
</evidence>
<evidence type="ECO:0000313" key="3">
    <source>
        <dbReference type="Proteomes" id="UP001383192"/>
    </source>
</evidence>
<dbReference type="Proteomes" id="UP001383192">
    <property type="component" value="Unassembled WGS sequence"/>
</dbReference>
<gene>
    <name evidence="2" type="ORF">VNI00_017053</name>
</gene>